<evidence type="ECO:0000313" key="2">
    <source>
        <dbReference type="EMBL" id="KAH0560183.1"/>
    </source>
</evidence>
<reference evidence="2 3" key="1">
    <citation type="journal article" date="2021" name="J. Hered.">
        <title>A chromosome-level genome assembly of the parasitoid wasp, Cotesia glomerata (Hymenoptera: Braconidae).</title>
        <authorList>
            <person name="Pinto B.J."/>
            <person name="Weis J.J."/>
            <person name="Gamble T."/>
            <person name="Ode P.J."/>
            <person name="Paul R."/>
            <person name="Zaspel J.M."/>
        </authorList>
    </citation>
    <scope>NUCLEOTIDE SEQUENCE [LARGE SCALE GENOMIC DNA]</scope>
    <source>
        <strain evidence="2">CgM1</strain>
    </source>
</reference>
<keyword evidence="1" id="KW-1133">Transmembrane helix</keyword>
<evidence type="ECO:0000256" key="1">
    <source>
        <dbReference type="SAM" id="Phobius"/>
    </source>
</evidence>
<organism evidence="2 3">
    <name type="scientific">Cotesia glomerata</name>
    <name type="common">Lepidopteran parasitic wasp</name>
    <name type="synonym">Apanteles glomeratus</name>
    <dbReference type="NCBI Taxonomy" id="32391"/>
    <lineage>
        <taxon>Eukaryota</taxon>
        <taxon>Metazoa</taxon>
        <taxon>Ecdysozoa</taxon>
        <taxon>Arthropoda</taxon>
        <taxon>Hexapoda</taxon>
        <taxon>Insecta</taxon>
        <taxon>Pterygota</taxon>
        <taxon>Neoptera</taxon>
        <taxon>Endopterygota</taxon>
        <taxon>Hymenoptera</taxon>
        <taxon>Apocrita</taxon>
        <taxon>Ichneumonoidea</taxon>
        <taxon>Braconidae</taxon>
        <taxon>Microgastrinae</taxon>
        <taxon>Cotesia</taxon>
    </lineage>
</organism>
<comment type="caution">
    <text evidence="2">The sequence shown here is derived from an EMBL/GenBank/DDBJ whole genome shotgun (WGS) entry which is preliminary data.</text>
</comment>
<keyword evidence="1" id="KW-0812">Transmembrane</keyword>
<dbReference type="AlphaFoldDB" id="A0AAV7IXW3"/>
<keyword evidence="3" id="KW-1185">Reference proteome</keyword>
<protein>
    <submittedName>
        <fullName evidence="2">Uncharacterized protein</fullName>
    </submittedName>
</protein>
<keyword evidence="1" id="KW-0472">Membrane</keyword>
<accession>A0AAV7IXW3</accession>
<evidence type="ECO:0000313" key="3">
    <source>
        <dbReference type="Proteomes" id="UP000826195"/>
    </source>
</evidence>
<name>A0AAV7IXW3_COTGL</name>
<feature type="transmembrane region" description="Helical" evidence="1">
    <location>
        <begin position="100"/>
        <end position="120"/>
    </location>
</feature>
<proteinExistence type="predicted"/>
<dbReference type="Proteomes" id="UP000826195">
    <property type="component" value="Unassembled WGS sequence"/>
</dbReference>
<sequence>MGGNSGICGKSRTNIVHRMGAWTEDISVKVVKFSQELESVSDTRTKISPRRIIDDRNRRIRIHQQIDCDCNADTSTTNKKRTTTATTTTAISTSIKLRNITLIIIKIVFHHVLITLLLVYKLTHKNTTNFNLKITKINYLCV</sequence>
<gene>
    <name evidence="2" type="ORF">KQX54_002309</name>
</gene>
<dbReference type="EMBL" id="JAHXZJ010000374">
    <property type="protein sequence ID" value="KAH0560183.1"/>
    <property type="molecule type" value="Genomic_DNA"/>
</dbReference>